<reference evidence="1 2" key="1">
    <citation type="submission" date="2014-09" db="EMBL/GenBank/DDBJ databases">
        <authorList>
            <person name="Regsiter A."/>
        </authorList>
    </citation>
    <scope>NUCLEOTIDE SEQUENCE [LARGE SCALE GENOMIC DNA]</scope>
</reference>
<comment type="caution">
    <text evidence="1">The sequence shown here is derived from an EMBL/GenBank/DDBJ whole genome shotgun (WGS) entry which is preliminary data.</text>
</comment>
<organism evidence="1 2">
    <name type="scientific">Xanthomonas citri pv. citri</name>
    <dbReference type="NCBI Taxonomy" id="611301"/>
    <lineage>
        <taxon>Bacteria</taxon>
        <taxon>Pseudomonadati</taxon>
        <taxon>Pseudomonadota</taxon>
        <taxon>Gammaproteobacteria</taxon>
        <taxon>Lysobacterales</taxon>
        <taxon>Lysobacteraceae</taxon>
        <taxon>Xanthomonas</taxon>
    </lineage>
</organism>
<dbReference type="Proteomes" id="UP000052230">
    <property type="component" value="Unassembled WGS sequence"/>
</dbReference>
<name>A0A0U5FKW7_XANCI</name>
<dbReference type="EMBL" id="CCXZ01000196">
    <property type="protein sequence ID" value="CEG19239.1"/>
    <property type="molecule type" value="Genomic_DNA"/>
</dbReference>
<evidence type="ECO:0000313" key="1">
    <source>
        <dbReference type="EMBL" id="CEG19239.1"/>
    </source>
</evidence>
<sequence length="19" mass="2093">MHHISQAAGALARLHRPRA</sequence>
<proteinExistence type="predicted"/>
<dbReference type="AlphaFoldDB" id="A0A0U5FKW7"/>
<gene>
    <name evidence="1" type="ORF">XAC3562_970023</name>
</gene>
<accession>A0A0U5FKW7</accession>
<evidence type="ECO:0000313" key="2">
    <source>
        <dbReference type="Proteomes" id="UP000052230"/>
    </source>
</evidence>
<protein>
    <submittedName>
        <fullName evidence="1">Uncharacterized protein</fullName>
    </submittedName>
</protein>
<keyword evidence="2" id="KW-1185">Reference proteome</keyword>